<dbReference type="PANTHER" id="PTHR31190">
    <property type="entry name" value="DNA-BINDING DOMAIN"/>
    <property type="match status" value="1"/>
</dbReference>
<dbReference type="PROSITE" id="PS51032">
    <property type="entry name" value="AP2_ERF"/>
    <property type="match status" value="1"/>
</dbReference>
<dbReference type="GO" id="GO:0003700">
    <property type="term" value="F:DNA-binding transcription factor activity"/>
    <property type="evidence" value="ECO:0007669"/>
    <property type="project" value="InterPro"/>
</dbReference>
<dbReference type="GO" id="GO:0009873">
    <property type="term" value="P:ethylene-activated signaling pathway"/>
    <property type="evidence" value="ECO:0007669"/>
    <property type="project" value="InterPro"/>
</dbReference>
<dbReference type="PRINTS" id="PR00367">
    <property type="entry name" value="ETHRSPELEMNT"/>
</dbReference>
<sequence>MSSENLSESDLFFLQSIQDFLLSDDDDCPTTINVNSSEQSSSQSKTTNSNNDGNKEGSLLSTSLVARDEKRYRGVRRRQWGKFAAEIRDPNKGGKRVWLGTYDKAEDAALAYDKAAFHFHGRKANVNFPNLAGPNMSVPNRVNPRKRSKSTPSEKCIPKKKRSN</sequence>
<keyword evidence="10" id="KW-1185">Reference proteome</keyword>
<evidence type="ECO:0000259" key="8">
    <source>
        <dbReference type="PROSITE" id="PS51032"/>
    </source>
</evidence>
<evidence type="ECO:0000256" key="6">
    <source>
        <dbReference type="ARBA" id="ARBA00023242"/>
    </source>
</evidence>
<evidence type="ECO:0000256" key="4">
    <source>
        <dbReference type="ARBA" id="ARBA00023125"/>
    </source>
</evidence>
<dbReference type="InterPro" id="IPR016177">
    <property type="entry name" value="DNA-bd_dom_sf"/>
</dbReference>
<dbReference type="InterPro" id="IPR044808">
    <property type="entry name" value="ERF_plant"/>
</dbReference>
<evidence type="ECO:0000256" key="3">
    <source>
        <dbReference type="ARBA" id="ARBA00023015"/>
    </source>
</evidence>
<dbReference type="Proteomes" id="UP001454036">
    <property type="component" value="Unassembled WGS sequence"/>
</dbReference>
<keyword evidence="4" id="KW-0238">DNA-binding</keyword>
<protein>
    <recommendedName>
        <fullName evidence="8">AP2/ERF domain-containing protein</fullName>
    </recommendedName>
</protein>
<reference evidence="9 10" key="1">
    <citation type="submission" date="2024-01" db="EMBL/GenBank/DDBJ databases">
        <title>The complete chloroplast genome sequence of Lithospermum erythrorhizon: insights into the phylogenetic relationship among Boraginaceae species and the maternal lineages of purple gromwells.</title>
        <authorList>
            <person name="Okada T."/>
            <person name="Watanabe K."/>
        </authorList>
    </citation>
    <scope>NUCLEOTIDE SEQUENCE [LARGE SCALE GENOMIC DNA]</scope>
</reference>
<dbReference type="PANTHER" id="PTHR31190:SF407">
    <property type="entry name" value="ETHYLENE-RESPONSIVE TRANSCRIPTION FACTOR 13-LIKE"/>
    <property type="match status" value="1"/>
</dbReference>
<dbReference type="GO" id="GO:0003677">
    <property type="term" value="F:DNA binding"/>
    <property type="evidence" value="ECO:0007669"/>
    <property type="project" value="UniProtKB-KW"/>
</dbReference>
<accession>A0AAV3NIW4</accession>
<name>A0AAV3NIW4_LITER</name>
<dbReference type="FunFam" id="3.30.730.10:FF:000001">
    <property type="entry name" value="Ethylene-responsive transcription factor 2"/>
    <property type="match status" value="1"/>
</dbReference>
<evidence type="ECO:0000313" key="10">
    <source>
        <dbReference type="Proteomes" id="UP001454036"/>
    </source>
</evidence>
<keyword evidence="6" id="KW-0539">Nucleus</keyword>
<dbReference type="EMBL" id="BAABME010000076">
    <property type="protein sequence ID" value="GAA0139284.1"/>
    <property type="molecule type" value="Genomic_DNA"/>
</dbReference>
<comment type="caution">
    <text evidence="9">The sequence shown here is derived from an EMBL/GenBank/DDBJ whole genome shotgun (WGS) entry which is preliminary data.</text>
</comment>
<dbReference type="GO" id="GO:0005634">
    <property type="term" value="C:nucleus"/>
    <property type="evidence" value="ECO:0007669"/>
    <property type="project" value="UniProtKB-SubCell"/>
</dbReference>
<dbReference type="CDD" id="cd00018">
    <property type="entry name" value="AP2"/>
    <property type="match status" value="1"/>
</dbReference>
<feature type="region of interest" description="Disordered" evidence="7">
    <location>
        <begin position="31"/>
        <end position="63"/>
    </location>
</feature>
<evidence type="ECO:0000256" key="2">
    <source>
        <dbReference type="ARBA" id="ARBA00022821"/>
    </source>
</evidence>
<dbReference type="InterPro" id="IPR036955">
    <property type="entry name" value="AP2/ERF_dom_sf"/>
</dbReference>
<feature type="domain" description="AP2/ERF" evidence="8">
    <location>
        <begin position="71"/>
        <end position="129"/>
    </location>
</feature>
<keyword evidence="5" id="KW-0804">Transcription</keyword>
<feature type="compositionally biased region" description="Low complexity" evidence="7">
    <location>
        <begin position="33"/>
        <end position="51"/>
    </location>
</feature>
<keyword evidence="2" id="KW-0611">Plant defense</keyword>
<comment type="subcellular location">
    <subcellularLocation>
        <location evidence="1">Nucleus</location>
    </subcellularLocation>
</comment>
<evidence type="ECO:0000313" key="9">
    <source>
        <dbReference type="EMBL" id="GAA0139284.1"/>
    </source>
</evidence>
<keyword evidence="3" id="KW-0805">Transcription regulation</keyword>
<feature type="region of interest" description="Disordered" evidence="7">
    <location>
        <begin position="131"/>
        <end position="164"/>
    </location>
</feature>
<evidence type="ECO:0000256" key="1">
    <source>
        <dbReference type="ARBA" id="ARBA00004123"/>
    </source>
</evidence>
<dbReference type="SMART" id="SM00380">
    <property type="entry name" value="AP2"/>
    <property type="match status" value="1"/>
</dbReference>
<dbReference type="Gene3D" id="3.30.730.10">
    <property type="entry name" value="AP2/ERF domain"/>
    <property type="match status" value="1"/>
</dbReference>
<dbReference type="SUPFAM" id="SSF54171">
    <property type="entry name" value="DNA-binding domain"/>
    <property type="match status" value="1"/>
</dbReference>
<dbReference type="Pfam" id="PF00847">
    <property type="entry name" value="AP2"/>
    <property type="match status" value="1"/>
</dbReference>
<dbReference type="InterPro" id="IPR001471">
    <property type="entry name" value="AP2/ERF_dom"/>
</dbReference>
<evidence type="ECO:0000256" key="7">
    <source>
        <dbReference type="SAM" id="MobiDB-lite"/>
    </source>
</evidence>
<dbReference type="AlphaFoldDB" id="A0AAV3NIW4"/>
<proteinExistence type="predicted"/>
<dbReference type="GO" id="GO:0006952">
    <property type="term" value="P:defense response"/>
    <property type="evidence" value="ECO:0007669"/>
    <property type="project" value="UniProtKB-KW"/>
</dbReference>
<organism evidence="9 10">
    <name type="scientific">Lithospermum erythrorhizon</name>
    <name type="common">Purple gromwell</name>
    <name type="synonym">Lithospermum officinale var. erythrorhizon</name>
    <dbReference type="NCBI Taxonomy" id="34254"/>
    <lineage>
        <taxon>Eukaryota</taxon>
        <taxon>Viridiplantae</taxon>
        <taxon>Streptophyta</taxon>
        <taxon>Embryophyta</taxon>
        <taxon>Tracheophyta</taxon>
        <taxon>Spermatophyta</taxon>
        <taxon>Magnoliopsida</taxon>
        <taxon>eudicotyledons</taxon>
        <taxon>Gunneridae</taxon>
        <taxon>Pentapetalae</taxon>
        <taxon>asterids</taxon>
        <taxon>lamiids</taxon>
        <taxon>Boraginales</taxon>
        <taxon>Boraginaceae</taxon>
        <taxon>Boraginoideae</taxon>
        <taxon>Lithospermeae</taxon>
        <taxon>Lithospermum</taxon>
    </lineage>
</organism>
<evidence type="ECO:0000256" key="5">
    <source>
        <dbReference type="ARBA" id="ARBA00023163"/>
    </source>
</evidence>
<gene>
    <name evidence="9" type="ORF">LIER_00861</name>
</gene>